<comment type="caution">
    <text evidence="2">The sequence shown here is derived from an EMBL/GenBank/DDBJ whole genome shotgun (WGS) entry which is preliminary data.</text>
</comment>
<dbReference type="AlphaFoldDB" id="A0A4R5E0L4"/>
<gene>
    <name evidence="2" type="ORF">E0F88_00525</name>
</gene>
<organism evidence="2 3">
    <name type="scientific">Dyadobacter psychrotolerans</name>
    <dbReference type="NCBI Taxonomy" id="2541721"/>
    <lineage>
        <taxon>Bacteria</taxon>
        <taxon>Pseudomonadati</taxon>
        <taxon>Bacteroidota</taxon>
        <taxon>Cytophagia</taxon>
        <taxon>Cytophagales</taxon>
        <taxon>Spirosomataceae</taxon>
        <taxon>Dyadobacter</taxon>
    </lineage>
</organism>
<evidence type="ECO:0008006" key="4">
    <source>
        <dbReference type="Google" id="ProtNLM"/>
    </source>
</evidence>
<keyword evidence="1" id="KW-0732">Signal</keyword>
<proteinExistence type="predicted"/>
<sequence>MKNVLILLVLMLCSQIGCAQKVKEWLRQKKTQKQYLIEQIAHLKLYLELTEKGYKIAKEGLTTISSMKDSEFKLHKNRFDSLCIVKPQIRKLDINQRSLLNFRYMLFIYWGLPDFFAENTGLAASEKALVKSVLEKAIADGIVMMDELSGLVEDGVFCMSDDARVKRLTELYNRSEQNYTFARQLSAQAAMLSAQRKSEDQDFENRRAWHGLD</sequence>
<keyword evidence="3" id="KW-1185">Reference proteome</keyword>
<evidence type="ECO:0000313" key="2">
    <source>
        <dbReference type="EMBL" id="TDE18071.1"/>
    </source>
</evidence>
<name>A0A4R5E0L4_9BACT</name>
<dbReference type="RefSeq" id="WP_131955626.1">
    <property type="nucleotide sequence ID" value="NZ_SMFL01000001.1"/>
</dbReference>
<accession>A0A4R5E0L4</accession>
<feature type="signal peptide" evidence="1">
    <location>
        <begin position="1"/>
        <end position="19"/>
    </location>
</feature>
<dbReference type="Proteomes" id="UP000294850">
    <property type="component" value="Unassembled WGS sequence"/>
</dbReference>
<reference evidence="2 3" key="1">
    <citation type="submission" date="2019-03" db="EMBL/GenBank/DDBJ databases">
        <title>Dyadobacter AR-3-6 sp. nov., isolated from arctic soil.</title>
        <authorList>
            <person name="Chaudhary D.K."/>
        </authorList>
    </citation>
    <scope>NUCLEOTIDE SEQUENCE [LARGE SCALE GENOMIC DNA]</scope>
    <source>
        <strain evidence="2 3">AR-3-6</strain>
    </source>
</reference>
<feature type="chain" id="PRO_5020777557" description="TerB family tellurite resistance protein" evidence="1">
    <location>
        <begin position="20"/>
        <end position="213"/>
    </location>
</feature>
<dbReference type="OrthoDB" id="673795at2"/>
<evidence type="ECO:0000256" key="1">
    <source>
        <dbReference type="SAM" id="SignalP"/>
    </source>
</evidence>
<dbReference type="EMBL" id="SMFL01000001">
    <property type="protein sequence ID" value="TDE18071.1"/>
    <property type="molecule type" value="Genomic_DNA"/>
</dbReference>
<evidence type="ECO:0000313" key="3">
    <source>
        <dbReference type="Proteomes" id="UP000294850"/>
    </source>
</evidence>
<protein>
    <recommendedName>
        <fullName evidence="4">TerB family tellurite resistance protein</fullName>
    </recommendedName>
</protein>